<dbReference type="InterPro" id="IPR009006">
    <property type="entry name" value="Ala_racemase/Decarboxylase_C"/>
</dbReference>
<organism evidence="6 7">
    <name type="scientific">Propioniciclava sinopodophylli</name>
    <dbReference type="NCBI Taxonomy" id="1837344"/>
    <lineage>
        <taxon>Bacteria</taxon>
        <taxon>Bacillati</taxon>
        <taxon>Actinomycetota</taxon>
        <taxon>Actinomycetes</taxon>
        <taxon>Propionibacteriales</taxon>
        <taxon>Propionibacteriaceae</taxon>
        <taxon>Propioniciclava</taxon>
    </lineage>
</organism>
<dbReference type="OrthoDB" id="3275594at2"/>
<evidence type="ECO:0000259" key="4">
    <source>
        <dbReference type="Pfam" id="PF02784"/>
    </source>
</evidence>
<dbReference type="PROSITE" id="PS00878">
    <property type="entry name" value="ODR_DC_2_1"/>
    <property type="match status" value="1"/>
</dbReference>
<protein>
    <submittedName>
        <fullName evidence="6">Diaminopimelate decarboxylase</fullName>
    </submittedName>
</protein>
<keyword evidence="2" id="KW-0210">Decarboxylase</keyword>
<dbReference type="Gene3D" id="2.40.37.10">
    <property type="entry name" value="Lyase, Ornithine Decarboxylase, Chain A, domain 1"/>
    <property type="match status" value="1"/>
</dbReference>
<accession>A0A4V2JSD1</accession>
<dbReference type="SUPFAM" id="SSF50621">
    <property type="entry name" value="Alanine racemase C-terminal domain-like"/>
    <property type="match status" value="1"/>
</dbReference>
<dbReference type="CDD" id="cd06842">
    <property type="entry name" value="PLPDE_III_Y4yA_like"/>
    <property type="match status" value="1"/>
</dbReference>
<dbReference type="GO" id="GO:0009089">
    <property type="term" value="P:lysine biosynthetic process via diaminopimelate"/>
    <property type="evidence" value="ECO:0007669"/>
    <property type="project" value="TreeGrafter"/>
</dbReference>
<dbReference type="Gene3D" id="3.20.20.10">
    <property type="entry name" value="Alanine racemase"/>
    <property type="match status" value="1"/>
</dbReference>
<reference evidence="6 7" key="1">
    <citation type="submission" date="2019-01" db="EMBL/GenBank/DDBJ databases">
        <title>Lactibacter flavus gen. nov., sp. nov., a novel bacterium of the family Propionibacteriaceae isolated from raw milk and dairy products.</title>
        <authorList>
            <person name="Huptas C."/>
            <person name="Wenning M."/>
            <person name="Breitenwieser F."/>
            <person name="Doll E."/>
            <person name="Von Neubeck M."/>
            <person name="Busse H.-J."/>
            <person name="Scherer S."/>
        </authorList>
    </citation>
    <scope>NUCLEOTIDE SEQUENCE [LARGE SCALE GENOMIC DNA]</scope>
    <source>
        <strain evidence="6 7">KCTC 33808</strain>
    </source>
</reference>
<dbReference type="InterPro" id="IPR038732">
    <property type="entry name" value="HpyO/CreE_NAD-binding"/>
</dbReference>
<comment type="caution">
    <text evidence="6">The sequence shown here is derived from an EMBL/GenBank/DDBJ whole genome shotgun (WGS) entry which is preliminary data.</text>
</comment>
<dbReference type="SUPFAM" id="SSF51905">
    <property type="entry name" value="FAD/NAD(P)-binding domain"/>
    <property type="match status" value="1"/>
</dbReference>
<feature type="domain" description="Orn/DAP/Arg decarboxylase 2 N-terminal" evidence="4">
    <location>
        <begin position="556"/>
        <end position="741"/>
    </location>
</feature>
<dbReference type="PANTHER" id="PTHR43727:SF2">
    <property type="entry name" value="GROUP IV DECARBOXYLASE"/>
    <property type="match status" value="1"/>
</dbReference>
<dbReference type="SUPFAM" id="SSF51419">
    <property type="entry name" value="PLP-binding barrel"/>
    <property type="match status" value="1"/>
</dbReference>
<evidence type="ECO:0000256" key="1">
    <source>
        <dbReference type="ARBA" id="ARBA00001933"/>
    </source>
</evidence>
<dbReference type="PRINTS" id="PR01179">
    <property type="entry name" value="ODADCRBXLASE"/>
</dbReference>
<evidence type="ECO:0000313" key="6">
    <source>
        <dbReference type="EMBL" id="TBT83968.1"/>
    </source>
</evidence>
<name>A0A4V2JSD1_9ACTN</name>
<comment type="cofactor">
    <cofactor evidence="1">
        <name>pyridoxal 5'-phosphate</name>
        <dbReference type="ChEBI" id="CHEBI:597326"/>
    </cofactor>
</comment>
<sequence length="941" mass="98356">MRVAIIGGGPRGLWAAERLLDLAAATGARVDVDVWDDRPLGEGSGYRRDQPQSWRLNVTSAIVGSALGSLDDWRRARGESEPLDAFPPRALVGTFLAESWAGLVARVPAGGCLVHVPRRAGDVHREGGAWLVDGAPYDEVLLATGHAAAWPGALASDWSGPGRLTPTTPEGLSAEAVPPGATVACRGAALTFIDVALALTEGRDGRFEPDGAGVRYVRSGQEPTVIRPTSRSGRFMAVKPEPGGALASVDLADAIADGSAQVAAASDLAALTEALADTASAFGRAAGRELEDAAIRGVLSGADATGDPVAELRESWEVAVGVRPPSAAWAVGEAWRKLYPAIVARASFEGRATLPGFGDLAHTLERVAFGPPPVNAAKLLALLDAGVVDAPRAGSELAEADVVVDAVIAPPGVVPGTLVGDLVADGVLQTGTAGRGVRIARDGSAVGAPHLAVVGRDTEDVTLGNDTLSRTLHDVVERWAQRVIARARPADDEPDVHGTPPLTARLEPWLTGLLADPDACDRLLVEHGSPVNVLDPTPALRNAAELVDAGRAAGVDVRVFFARKANKALAFVDALAAAGHGVDVASERELRQVLDAGVPGERVILSAAVKPDALLRLAVEAGVTVSVDSVAELDRLAALAGTDGVRVAPRLAPDPATLPPTRFGERLATWRAALRTTRPRVEYAGVHVHLHGYAAADRRTALGEALELVDALVGAGHAPAFVDLGGGVPMSYLDDGEQWAAFQSAREAMVRGDSDPFTWKAHPLANTYPYHQAPVRGGWLADVLGGELPDGGTAADGLSRRGLRLHLEPGRSLLDGCGATLARVAFTKQRSDGVDLVGLEMNRTQCRSTSDDFLVDPLLVRRGEPGRPVEAFLVGAYCIEDELILLRRMRFPRGVRAGDVIALPNTAGYLMHILESASHQIPLARNVVRTPSGWVADRIDG</sequence>
<evidence type="ECO:0000313" key="7">
    <source>
        <dbReference type="Proteomes" id="UP000292373"/>
    </source>
</evidence>
<dbReference type="RefSeq" id="WP_131168433.1">
    <property type="nucleotide sequence ID" value="NZ_SDMQ01000009.1"/>
</dbReference>
<keyword evidence="2" id="KW-0456">Lyase</keyword>
<dbReference type="InterPro" id="IPR022644">
    <property type="entry name" value="De-COase2_N"/>
</dbReference>
<dbReference type="InterPro" id="IPR000183">
    <property type="entry name" value="Orn/DAP/Arg_de-COase"/>
</dbReference>
<evidence type="ECO:0000256" key="3">
    <source>
        <dbReference type="ARBA" id="ARBA00022898"/>
    </source>
</evidence>
<feature type="domain" description="FAD-dependent urate hydroxylase HpyO/Asp monooxygenase CreE-like FAD/NAD(P)-binding" evidence="5">
    <location>
        <begin position="4"/>
        <end position="146"/>
    </location>
</feature>
<keyword evidence="3" id="KW-0663">Pyridoxal phosphate</keyword>
<dbReference type="InterPro" id="IPR036188">
    <property type="entry name" value="FAD/NAD-bd_sf"/>
</dbReference>
<dbReference type="AlphaFoldDB" id="A0A4V2JSD1"/>
<gene>
    <name evidence="6" type="ORF">ET989_09865</name>
</gene>
<evidence type="ECO:0000259" key="5">
    <source>
        <dbReference type="Pfam" id="PF13454"/>
    </source>
</evidence>
<dbReference type="EMBL" id="SDMQ01000009">
    <property type="protein sequence ID" value="TBT83968.1"/>
    <property type="molecule type" value="Genomic_DNA"/>
</dbReference>
<dbReference type="InterPro" id="IPR042152">
    <property type="entry name" value="Y4yA-like"/>
</dbReference>
<proteinExistence type="predicted"/>
<keyword evidence="7" id="KW-1185">Reference proteome</keyword>
<evidence type="ECO:0000256" key="2">
    <source>
        <dbReference type="ARBA" id="ARBA00022793"/>
    </source>
</evidence>
<dbReference type="Pfam" id="PF02784">
    <property type="entry name" value="Orn_Arg_deC_N"/>
    <property type="match status" value="1"/>
</dbReference>
<dbReference type="PANTHER" id="PTHR43727">
    <property type="entry name" value="DIAMINOPIMELATE DECARBOXYLASE"/>
    <property type="match status" value="1"/>
</dbReference>
<dbReference type="InterPro" id="IPR022653">
    <property type="entry name" value="De-COase2_pyr-phos_BS"/>
</dbReference>
<dbReference type="Proteomes" id="UP000292373">
    <property type="component" value="Unassembled WGS sequence"/>
</dbReference>
<dbReference type="GO" id="GO:0008836">
    <property type="term" value="F:diaminopimelate decarboxylase activity"/>
    <property type="evidence" value="ECO:0007669"/>
    <property type="project" value="TreeGrafter"/>
</dbReference>
<dbReference type="Pfam" id="PF13454">
    <property type="entry name" value="NAD_binding_9"/>
    <property type="match status" value="1"/>
</dbReference>
<dbReference type="InterPro" id="IPR029066">
    <property type="entry name" value="PLP-binding_barrel"/>
</dbReference>